<comment type="caution">
    <text evidence="2">The sequence shown here is derived from an EMBL/GenBank/DDBJ whole genome shotgun (WGS) entry which is preliminary data.</text>
</comment>
<dbReference type="Proteomes" id="UP001215598">
    <property type="component" value="Unassembled WGS sequence"/>
</dbReference>
<evidence type="ECO:0000313" key="2">
    <source>
        <dbReference type="EMBL" id="KAJ7768310.1"/>
    </source>
</evidence>
<feature type="chain" id="PRO_5042106441" description="Secreted protein" evidence="1">
    <location>
        <begin position="24"/>
        <end position="114"/>
    </location>
</feature>
<proteinExistence type="predicted"/>
<protein>
    <recommendedName>
        <fullName evidence="4">Secreted protein</fullName>
    </recommendedName>
</protein>
<sequence length="114" mass="13035">MNERILYFAILFHMLPLIKISVAGRHQKSSGYTLSSIGVIAMTGQIDLALSRQSHVHSTPCRFSMEVQCKPACRQQPESFPLFPFNSWAGLLRNITHRRLHRSQIEAGNFLKRI</sequence>
<reference evidence="2" key="1">
    <citation type="submission" date="2023-03" db="EMBL/GenBank/DDBJ databases">
        <title>Massive genome expansion in bonnet fungi (Mycena s.s.) driven by repeated elements and novel gene families across ecological guilds.</title>
        <authorList>
            <consortium name="Lawrence Berkeley National Laboratory"/>
            <person name="Harder C.B."/>
            <person name="Miyauchi S."/>
            <person name="Viragh M."/>
            <person name="Kuo A."/>
            <person name="Thoen E."/>
            <person name="Andreopoulos B."/>
            <person name="Lu D."/>
            <person name="Skrede I."/>
            <person name="Drula E."/>
            <person name="Henrissat B."/>
            <person name="Morin E."/>
            <person name="Kohler A."/>
            <person name="Barry K."/>
            <person name="LaButti K."/>
            <person name="Morin E."/>
            <person name="Salamov A."/>
            <person name="Lipzen A."/>
            <person name="Mereny Z."/>
            <person name="Hegedus B."/>
            <person name="Baldrian P."/>
            <person name="Stursova M."/>
            <person name="Weitz H."/>
            <person name="Taylor A."/>
            <person name="Grigoriev I.V."/>
            <person name="Nagy L.G."/>
            <person name="Martin F."/>
            <person name="Kauserud H."/>
        </authorList>
    </citation>
    <scope>NUCLEOTIDE SEQUENCE</scope>
    <source>
        <strain evidence="2">CBHHK182m</strain>
    </source>
</reference>
<accession>A0AAD7JS09</accession>
<evidence type="ECO:0000313" key="3">
    <source>
        <dbReference type="Proteomes" id="UP001215598"/>
    </source>
</evidence>
<evidence type="ECO:0008006" key="4">
    <source>
        <dbReference type="Google" id="ProtNLM"/>
    </source>
</evidence>
<name>A0AAD7JS09_9AGAR</name>
<organism evidence="2 3">
    <name type="scientific">Mycena metata</name>
    <dbReference type="NCBI Taxonomy" id="1033252"/>
    <lineage>
        <taxon>Eukaryota</taxon>
        <taxon>Fungi</taxon>
        <taxon>Dikarya</taxon>
        <taxon>Basidiomycota</taxon>
        <taxon>Agaricomycotina</taxon>
        <taxon>Agaricomycetes</taxon>
        <taxon>Agaricomycetidae</taxon>
        <taxon>Agaricales</taxon>
        <taxon>Marasmiineae</taxon>
        <taxon>Mycenaceae</taxon>
        <taxon>Mycena</taxon>
    </lineage>
</organism>
<keyword evidence="1" id="KW-0732">Signal</keyword>
<gene>
    <name evidence="2" type="ORF">B0H16DRAFT_313388</name>
</gene>
<keyword evidence="3" id="KW-1185">Reference proteome</keyword>
<evidence type="ECO:0000256" key="1">
    <source>
        <dbReference type="SAM" id="SignalP"/>
    </source>
</evidence>
<dbReference type="AlphaFoldDB" id="A0AAD7JS09"/>
<dbReference type="EMBL" id="JARKIB010000020">
    <property type="protein sequence ID" value="KAJ7768310.1"/>
    <property type="molecule type" value="Genomic_DNA"/>
</dbReference>
<feature type="signal peptide" evidence="1">
    <location>
        <begin position="1"/>
        <end position="23"/>
    </location>
</feature>